<evidence type="ECO:0000256" key="6">
    <source>
        <dbReference type="ARBA" id="ARBA00022692"/>
    </source>
</evidence>
<evidence type="ECO:0000256" key="13">
    <source>
        <dbReference type="PIRSR" id="PIRSR602401-1"/>
    </source>
</evidence>
<dbReference type="Proteomes" id="UP000620124">
    <property type="component" value="Unassembled WGS sequence"/>
</dbReference>
<comment type="caution">
    <text evidence="14">The sequence shown here is derived from an EMBL/GenBank/DDBJ whole genome shotgun (WGS) entry which is preliminary data.</text>
</comment>
<evidence type="ECO:0000256" key="8">
    <source>
        <dbReference type="ARBA" id="ARBA00022989"/>
    </source>
</evidence>
<keyword evidence="9" id="KW-0560">Oxidoreductase</keyword>
<keyword evidence="5 13" id="KW-0349">Heme</keyword>
<dbReference type="OrthoDB" id="10029320at2759"/>
<dbReference type="Pfam" id="PF00067">
    <property type="entry name" value="p450"/>
    <property type="match status" value="1"/>
</dbReference>
<dbReference type="InterPro" id="IPR002401">
    <property type="entry name" value="Cyt_P450_E_grp-I"/>
</dbReference>
<keyword evidence="8" id="KW-1133">Transmembrane helix</keyword>
<feature type="binding site" description="axial binding residue" evidence="13">
    <location>
        <position position="489"/>
    </location>
    <ligand>
        <name>heme</name>
        <dbReference type="ChEBI" id="CHEBI:30413"/>
    </ligand>
    <ligandPart>
        <name>Fe</name>
        <dbReference type="ChEBI" id="CHEBI:18248"/>
    </ligandPart>
</feature>
<keyword evidence="7 13" id="KW-0479">Metal-binding</keyword>
<evidence type="ECO:0000256" key="12">
    <source>
        <dbReference type="ARBA" id="ARBA00023136"/>
    </source>
</evidence>
<reference evidence="14" key="1">
    <citation type="submission" date="2020-05" db="EMBL/GenBank/DDBJ databases">
        <title>Mycena genomes resolve the evolution of fungal bioluminescence.</title>
        <authorList>
            <person name="Tsai I.J."/>
        </authorList>
    </citation>
    <scope>NUCLEOTIDE SEQUENCE</scope>
    <source>
        <strain evidence="14">CCC161011</strain>
    </source>
</reference>
<evidence type="ECO:0000313" key="15">
    <source>
        <dbReference type="Proteomes" id="UP000620124"/>
    </source>
</evidence>
<evidence type="ECO:0000256" key="5">
    <source>
        <dbReference type="ARBA" id="ARBA00022617"/>
    </source>
</evidence>
<sequence>MLSANSTVSEAQSLTQLHYLAWIAVGKYFACLASRSPSRHALLPQATQHISSCIVLWSTLVSSRPCVTSQARRWREWAKQYGPVVRCMGPVGKECIIFLSPEALQQIMVKDWLVYPRPQIMRDILELVAGSGLLTTTGDAHKRLRKAMNPAFSVPNLIAQTDMYYEPIEGLVEILNRQIKGEAAPEAGKVFQMYHWMEKVTLDIICNTAFGYKIDCLHNPSNKLAVALEQMLDLQSDRGWSTWGGNAVIPGVAHALTSDWLYRHRNLVGKIPTLRPLSLLIDLLHRIRTISREMLRAKTVDLSVAPEDMSTKKDIMSLMVRARKAELNANPVSEAMSDMAMVDQVITFLVAGQEGPALGLSWTLWLLANDSESQCRLCEEVTPIYAANPRPDYRTLKSLEWLDCVANESLRVLPPIPQTFRVAEKTDYIDGVLVPKGTMINIPIRVINTWKQVWGEDAEEFHPARWLNLPKAYNPTFSQFSFLTGPHDCVGKTMAVSEMKAVLAALIANFEFAPAYAGQVAHPAAALSMKPDDNMPLHVSRIKA</sequence>
<gene>
    <name evidence="14" type="ORF">MVEN_02186200</name>
</gene>
<organism evidence="14 15">
    <name type="scientific">Mycena venus</name>
    <dbReference type="NCBI Taxonomy" id="2733690"/>
    <lineage>
        <taxon>Eukaryota</taxon>
        <taxon>Fungi</taxon>
        <taxon>Dikarya</taxon>
        <taxon>Basidiomycota</taxon>
        <taxon>Agaricomycotina</taxon>
        <taxon>Agaricomycetes</taxon>
        <taxon>Agaricomycetidae</taxon>
        <taxon>Agaricales</taxon>
        <taxon>Marasmiineae</taxon>
        <taxon>Mycenaceae</taxon>
        <taxon>Mycena</taxon>
    </lineage>
</organism>
<keyword evidence="6" id="KW-0812">Transmembrane</keyword>
<evidence type="ECO:0000256" key="3">
    <source>
        <dbReference type="ARBA" id="ARBA00004721"/>
    </source>
</evidence>
<dbReference type="SUPFAM" id="SSF48264">
    <property type="entry name" value="Cytochrome P450"/>
    <property type="match status" value="1"/>
</dbReference>
<dbReference type="PANTHER" id="PTHR24305">
    <property type="entry name" value="CYTOCHROME P450"/>
    <property type="match status" value="1"/>
</dbReference>
<evidence type="ECO:0000256" key="10">
    <source>
        <dbReference type="ARBA" id="ARBA00023004"/>
    </source>
</evidence>
<dbReference type="PANTHER" id="PTHR24305:SF166">
    <property type="entry name" value="CYTOCHROME P450 12A4, MITOCHONDRIAL-RELATED"/>
    <property type="match status" value="1"/>
</dbReference>
<evidence type="ECO:0000256" key="11">
    <source>
        <dbReference type="ARBA" id="ARBA00023033"/>
    </source>
</evidence>
<dbReference type="AlphaFoldDB" id="A0A8H6X9D1"/>
<evidence type="ECO:0000256" key="7">
    <source>
        <dbReference type="ARBA" id="ARBA00022723"/>
    </source>
</evidence>
<keyword evidence="11" id="KW-0503">Monooxygenase</keyword>
<evidence type="ECO:0008006" key="16">
    <source>
        <dbReference type="Google" id="ProtNLM"/>
    </source>
</evidence>
<dbReference type="InterPro" id="IPR050121">
    <property type="entry name" value="Cytochrome_P450_monoxygenase"/>
</dbReference>
<dbReference type="GO" id="GO:0016020">
    <property type="term" value="C:membrane"/>
    <property type="evidence" value="ECO:0007669"/>
    <property type="project" value="UniProtKB-SubCell"/>
</dbReference>
<dbReference type="InterPro" id="IPR036396">
    <property type="entry name" value="Cyt_P450_sf"/>
</dbReference>
<dbReference type="Gene3D" id="1.10.630.10">
    <property type="entry name" value="Cytochrome P450"/>
    <property type="match status" value="1"/>
</dbReference>
<dbReference type="InterPro" id="IPR001128">
    <property type="entry name" value="Cyt_P450"/>
</dbReference>
<keyword evidence="10 13" id="KW-0408">Iron</keyword>
<comment type="subcellular location">
    <subcellularLocation>
        <location evidence="2">Membrane</location>
    </subcellularLocation>
</comment>
<evidence type="ECO:0000256" key="9">
    <source>
        <dbReference type="ARBA" id="ARBA00023002"/>
    </source>
</evidence>
<dbReference type="PRINTS" id="PR00463">
    <property type="entry name" value="EP450I"/>
</dbReference>
<name>A0A8H6X9D1_9AGAR</name>
<dbReference type="GO" id="GO:0016705">
    <property type="term" value="F:oxidoreductase activity, acting on paired donors, with incorporation or reduction of molecular oxygen"/>
    <property type="evidence" value="ECO:0007669"/>
    <property type="project" value="InterPro"/>
</dbReference>
<evidence type="ECO:0000313" key="14">
    <source>
        <dbReference type="EMBL" id="KAF7336376.1"/>
    </source>
</evidence>
<comment type="similarity">
    <text evidence="4">Belongs to the cytochrome P450 family.</text>
</comment>
<dbReference type="PRINTS" id="PR00385">
    <property type="entry name" value="P450"/>
</dbReference>
<dbReference type="GO" id="GO:0005506">
    <property type="term" value="F:iron ion binding"/>
    <property type="evidence" value="ECO:0007669"/>
    <property type="project" value="InterPro"/>
</dbReference>
<dbReference type="GO" id="GO:0004497">
    <property type="term" value="F:monooxygenase activity"/>
    <property type="evidence" value="ECO:0007669"/>
    <property type="project" value="UniProtKB-KW"/>
</dbReference>
<accession>A0A8H6X9D1</accession>
<evidence type="ECO:0000256" key="4">
    <source>
        <dbReference type="ARBA" id="ARBA00010617"/>
    </source>
</evidence>
<keyword evidence="12" id="KW-0472">Membrane</keyword>
<comment type="cofactor">
    <cofactor evidence="1 13">
        <name>heme</name>
        <dbReference type="ChEBI" id="CHEBI:30413"/>
    </cofactor>
</comment>
<keyword evidence="15" id="KW-1185">Reference proteome</keyword>
<proteinExistence type="inferred from homology"/>
<dbReference type="GO" id="GO:0020037">
    <property type="term" value="F:heme binding"/>
    <property type="evidence" value="ECO:0007669"/>
    <property type="project" value="InterPro"/>
</dbReference>
<evidence type="ECO:0000256" key="2">
    <source>
        <dbReference type="ARBA" id="ARBA00004370"/>
    </source>
</evidence>
<dbReference type="EMBL" id="JACAZI010000023">
    <property type="protein sequence ID" value="KAF7336376.1"/>
    <property type="molecule type" value="Genomic_DNA"/>
</dbReference>
<evidence type="ECO:0000256" key="1">
    <source>
        <dbReference type="ARBA" id="ARBA00001971"/>
    </source>
</evidence>
<protein>
    <recommendedName>
        <fullName evidence="16">Cytochrome P450</fullName>
    </recommendedName>
</protein>
<comment type="pathway">
    <text evidence="3">Secondary metabolite biosynthesis; terpenoid biosynthesis.</text>
</comment>